<comment type="subcellular location">
    <subcellularLocation>
        <location evidence="1">Membrane</location>
        <topology evidence="1">Single-pass type I membrane protein</topology>
    </subcellularLocation>
</comment>
<reference evidence="12" key="2">
    <citation type="submission" date="2025-08" db="UniProtKB">
        <authorList>
            <consortium name="Ensembl"/>
        </authorList>
    </citation>
    <scope>IDENTIFICATION</scope>
</reference>
<keyword evidence="5 10" id="KW-1133">Transmembrane helix</keyword>
<dbReference type="STRING" id="38772.ENSGAGP00000009016"/>
<dbReference type="PROSITE" id="PS50853">
    <property type="entry name" value="FN3"/>
    <property type="match status" value="1"/>
</dbReference>
<feature type="domain" description="Fibronectin type-III" evidence="11">
    <location>
        <begin position="380"/>
        <end position="475"/>
    </location>
</feature>
<dbReference type="Pfam" id="PF09067">
    <property type="entry name" value="EpoR_lig-bind"/>
    <property type="match status" value="1"/>
</dbReference>
<dbReference type="SUPFAM" id="SSF49265">
    <property type="entry name" value="Fibronectin type III"/>
    <property type="match status" value="4"/>
</dbReference>
<keyword evidence="8" id="KW-0325">Glycoprotein</keyword>
<evidence type="ECO:0000256" key="2">
    <source>
        <dbReference type="ARBA" id="ARBA00007885"/>
    </source>
</evidence>
<reference evidence="13" key="1">
    <citation type="journal article" date="2017" name="PLoS ONE">
        <title>The Agassiz's desert tortoise genome provides a resource for the conservation of a threatened species.</title>
        <authorList>
            <person name="Tollis M."/>
            <person name="DeNardo D.F."/>
            <person name="Cornelius J.A."/>
            <person name="Dolby G.A."/>
            <person name="Edwards T."/>
            <person name="Henen B.T."/>
            <person name="Karl A.E."/>
            <person name="Murphy R.W."/>
            <person name="Kusumi K."/>
        </authorList>
    </citation>
    <scope>NUCLEOTIDE SEQUENCE [LARGE SCALE GENOMIC DNA]</scope>
</reference>
<evidence type="ECO:0000256" key="4">
    <source>
        <dbReference type="ARBA" id="ARBA00022729"/>
    </source>
</evidence>
<feature type="region of interest" description="Disordered" evidence="9">
    <location>
        <begin position="580"/>
        <end position="611"/>
    </location>
</feature>
<keyword evidence="3 10" id="KW-0812">Transmembrane</keyword>
<sequence>MVALICPETRPVHSNCTNGALYFWTHCPSAITSSLLYADVALLGEVSETIRCFSRSFEDLTCFWDEEEAEHGNHTYRQRLQEPPVHCAVNGRSGGGRRYVCVFASSHEVRLFTQLCIHVLDTPGNQTKYSREVTVETVGLIAPPVNITITWTGRAGELQVSWEPPATEYSELFIYEILYSQSLHPTPRLPPRGAERFGGVLLEARTTYAVVETAPTFSSSPSLVPLLQKQVHSTRACVLHPLQPGAKYHIRIRTKPDGLSLDGFWGPWSQAVAAETPHSSGEIGLRCFTSDLQWVQCEWTWDSADSNSSHSLFYRSQGSQAWQRCQEHRVKPQNTHACTFQPRNDSDIFILVNISRGHPEPALSYFREPFRMHQAVLTSPPRILQANISGGQLRLQWAPPEEELAEYMVYQIRYSVENSLDWKVLQIQHAANSETLDLRAGLCYLLQVRAKPNGQQLQGFWSAWSETIVVEAPSGAGMGQCSKDTGEPDAFTASFSVPGWIILSLTITLFFCVGLLGLRCSFPSAYSSVKRKLWPPAPDLHRVLGTFLTDSKQHTSFYNKPLEDVILPCLLEVLSERKGAETPPEPTLLKTACPGSGIPEGPEDEDASNLSSPHQDYMVLHPSSPTGSRYENEYLDNRGEGDDIYLRGLAVLLLHVPDAHSELRQDRAEIQYNPQVPSCLQAEHVPLGGPVDSEEEDWECPCSGKQSMSTTDISNQSYLLMRSWEQQPFL</sequence>
<evidence type="ECO:0000313" key="12">
    <source>
        <dbReference type="Ensembl" id="ENSGAGP00000009016.1"/>
    </source>
</evidence>
<reference evidence="12" key="3">
    <citation type="submission" date="2025-09" db="UniProtKB">
        <authorList>
            <consortium name="Ensembl"/>
        </authorList>
    </citation>
    <scope>IDENTIFICATION</scope>
</reference>
<evidence type="ECO:0000256" key="8">
    <source>
        <dbReference type="ARBA" id="ARBA00023180"/>
    </source>
</evidence>
<evidence type="ECO:0000256" key="7">
    <source>
        <dbReference type="ARBA" id="ARBA00023170"/>
    </source>
</evidence>
<evidence type="ECO:0000256" key="6">
    <source>
        <dbReference type="ARBA" id="ARBA00023136"/>
    </source>
</evidence>
<evidence type="ECO:0000256" key="10">
    <source>
        <dbReference type="SAM" id="Phobius"/>
    </source>
</evidence>
<keyword evidence="4" id="KW-0732">Signal</keyword>
<dbReference type="InterPro" id="IPR003528">
    <property type="entry name" value="Long_hematopoietin_rcpt_CS"/>
</dbReference>
<dbReference type="Pfam" id="PF09240">
    <property type="entry name" value="IL6Ra-bind"/>
    <property type="match status" value="1"/>
</dbReference>
<name>A0A452H3K3_9SAUR</name>
<organism evidence="12 13">
    <name type="scientific">Gopherus agassizii</name>
    <name type="common">Agassiz's desert tortoise</name>
    <dbReference type="NCBI Taxonomy" id="38772"/>
    <lineage>
        <taxon>Eukaryota</taxon>
        <taxon>Metazoa</taxon>
        <taxon>Chordata</taxon>
        <taxon>Craniata</taxon>
        <taxon>Vertebrata</taxon>
        <taxon>Euteleostomi</taxon>
        <taxon>Archelosauria</taxon>
        <taxon>Testudinata</taxon>
        <taxon>Testudines</taxon>
        <taxon>Cryptodira</taxon>
        <taxon>Durocryptodira</taxon>
        <taxon>Testudinoidea</taxon>
        <taxon>Testudinidae</taxon>
        <taxon>Gopherus</taxon>
    </lineage>
</organism>
<keyword evidence="6 10" id="KW-0472">Membrane</keyword>
<feature type="transmembrane region" description="Helical" evidence="10">
    <location>
        <begin position="500"/>
        <end position="522"/>
    </location>
</feature>
<accession>A0A452H3K3</accession>
<dbReference type="PANTHER" id="PTHR23037">
    <property type="entry name" value="CYTOKINE RECEPTOR"/>
    <property type="match status" value="1"/>
</dbReference>
<evidence type="ECO:0000313" key="13">
    <source>
        <dbReference type="Proteomes" id="UP000291020"/>
    </source>
</evidence>
<dbReference type="InterPro" id="IPR003961">
    <property type="entry name" value="FN3_dom"/>
</dbReference>
<dbReference type="CDD" id="cd00063">
    <property type="entry name" value="FN3"/>
    <property type="match status" value="2"/>
</dbReference>
<dbReference type="SMART" id="SM00060">
    <property type="entry name" value="FN3"/>
    <property type="match status" value="2"/>
</dbReference>
<dbReference type="AlphaFoldDB" id="A0A452H3K3"/>
<keyword evidence="7" id="KW-0675">Receptor</keyword>
<dbReference type="GO" id="GO:0009897">
    <property type="term" value="C:external side of plasma membrane"/>
    <property type="evidence" value="ECO:0007669"/>
    <property type="project" value="TreeGrafter"/>
</dbReference>
<dbReference type="Ensembl" id="ENSGAGT00000010351.1">
    <property type="protein sequence ID" value="ENSGAGP00000009016.1"/>
    <property type="gene ID" value="ENSGAGG00000007117.1"/>
</dbReference>
<dbReference type="PROSITE" id="PS01352">
    <property type="entry name" value="HEMATOPO_REC_L_F1"/>
    <property type="match status" value="1"/>
</dbReference>
<comment type="similarity">
    <text evidence="2">Belongs to the type I cytokine receptor family. Type 1 subfamily.</text>
</comment>
<keyword evidence="13" id="KW-1185">Reference proteome</keyword>
<proteinExistence type="inferred from homology"/>
<dbReference type="InterPro" id="IPR036116">
    <property type="entry name" value="FN3_sf"/>
</dbReference>
<evidence type="ECO:0000256" key="9">
    <source>
        <dbReference type="SAM" id="MobiDB-lite"/>
    </source>
</evidence>
<dbReference type="Proteomes" id="UP000291020">
    <property type="component" value="Unassembled WGS sequence"/>
</dbReference>
<evidence type="ECO:0000256" key="3">
    <source>
        <dbReference type="ARBA" id="ARBA00022692"/>
    </source>
</evidence>
<dbReference type="InterPro" id="IPR015152">
    <property type="entry name" value="Growth/epo_recpt_lig-bind"/>
</dbReference>
<evidence type="ECO:0000256" key="5">
    <source>
        <dbReference type="ARBA" id="ARBA00022989"/>
    </source>
</evidence>
<dbReference type="GO" id="GO:0004896">
    <property type="term" value="F:cytokine receptor activity"/>
    <property type="evidence" value="ECO:0007669"/>
    <property type="project" value="InterPro"/>
</dbReference>
<dbReference type="Gene3D" id="2.60.40.10">
    <property type="entry name" value="Immunoglobulins"/>
    <property type="match status" value="4"/>
</dbReference>
<dbReference type="PANTHER" id="PTHR23037:SF31">
    <property type="entry name" value="THROMBOPOIETIN RECEPTOR"/>
    <property type="match status" value="1"/>
</dbReference>
<evidence type="ECO:0000259" key="11">
    <source>
        <dbReference type="PROSITE" id="PS50853"/>
    </source>
</evidence>
<dbReference type="InterPro" id="IPR015321">
    <property type="entry name" value="TypeI_recpt_CBD"/>
</dbReference>
<evidence type="ECO:0000256" key="1">
    <source>
        <dbReference type="ARBA" id="ARBA00004479"/>
    </source>
</evidence>
<dbReference type="InterPro" id="IPR013783">
    <property type="entry name" value="Ig-like_fold"/>
</dbReference>
<protein>
    <recommendedName>
        <fullName evidence="11">Fibronectin type-III domain-containing protein</fullName>
    </recommendedName>
</protein>